<evidence type="ECO:0000313" key="3">
    <source>
        <dbReference type="Proteomes" id="UP000677228"/>
    </source>
</evidence>
<evidence type="ECO:0000313" key="2">
    <source>
        <dbReference type="EMBL" id="CAF3646545.1"/>
    </source>
</evidence>
<name>A0A8S2DCD5_9BILA</name>
<gene>
    <name evidence="1" type="ORF">OVA965_LOCUS7672</name>
    <name evidence="2" type="ORF">TMI583_LOCUS7666</name>
</gene>
<dbReference type="Proteomes" id="UP000682733">
    <property type="component" value="Unassembled WGS sequence"/>
</dbReference>
<protein>
    <submittedName>
        <fullName evidence="1">Uncharacterized protein</fullName>
    </submittedName>
</protein>
<sequence length="161" mass="17969">MWADGPVKSDNYLFPSDHFGLFIDIVPGVPGESREAKATMMSMGEPDPSVEEILCRNAREGTELQAYRPGLLWSTVALAYHTVWLAAVAVGLREDIQELELCLQCEHDGKLNNKLKLKLIDSLSMRHEPKAFGNTHSQKFFGRTLFNTSTSSPQFVTEILA</sequence>
<dbReference type="Proteomes" id="UP000677228">
    <property type="component" value="Unassembled WGS sequence"/>
</dbReference>
<proteinExistence type="predicted"/>
<organism evidence="1 3">
    <name type="scientific">Didymodactylos carnosus</name>
    <dbReference type="NCBI Taxonomy" id="1234261"/>
    <lineage>
        <taxon>Eukaryota</taxon>
        <taxon>Metazoa</taxon>
        <taxon>Spiralia</taxon>
        <taxon>Gnathifera</taxon>
        <taxon>Rotifera</taxon>
        <taxon>Eurotatoria</taxon>
        <taxon>Bdelloidea</taxon>
        <taxon>Philodinida</taxon>
        <taxon>Philodinidae</taxon>
        <taxon>Didymodactylos</taxon>
    </lineage>
</organism>
<reference evidence="1" key="1">
    <citation type="submission" date="2021-02" db="EMBL/GenBank/DDBJ databases">
        <authorList>
            <person name="Nowell W R."/>
        </authorList>
    </citation>
    <scope>NUCLEOTIDE SEQUENCE</scope>
</reference>
<accession>A0A8S2DCD5</accession>
<dbReference type="EMBL" id="CAJOBA010002475">
    <property type="protein sequence ID" value="CAF3646545.1"/>
    <property type="molecule type" value="Genomic_DNA"/>
</dbReference>
<dbReference type="AlphaFoldDB" id="A0A8S2DCD5"/>
<comment type="caution">
    <text evidence="1">The sequence shown here is derived from an EMBL/GenBank/DDBJ whole genome shotgun (WGS) entry which is preliminary data.</text>
</comment>
<dbReference type="EMBL" id="CAJNOK010002476">
    <property type="protein sequence ID" value="CAF0861768.1"/>
    <property type="molecule type" value="Genomic_DNA"/>
</dbReference>
<evidence type="ECO:0000313" key="1">
    <source>
        <dbReference type="EMBL" id="CAF0861768.1"/>
    </source>
</evidence>